<dbReference type="OrthoDB" id="43195at2"/>
<dbReference type="SUPFAM" id="SSF53822">
    <property type="entry name" value="Periplasmic binding protein-like I"/>
    <property type="match status" value="1"/>
</dbReference>
<dbReference type="Gene3D" id="3.40.50.2300">
    <property type="match status" value="2"/>
</dbReference>
<dbReference type="Pfam" id="PF00356">
    <property type="entry name" value="LacI"/>
    <property type="match status" value="1"/>
</dbReference>
<dbReference type="AlphaFoldDB" id="A0A9X8Y7L4"/>
<dbReference type="InterPro" id="IPR000843">
    <property type="entry name" value="HTH_LacI"/>
</dbReference>
<dbReference type="GO" id="GO:0000976">
    <property type="term" value="F:transcription cis-regulatory region binding"/>
    <property type="evidence" value="ECO:0007669"/>
    <property type="project" value="TreeGrafter"/>
</dbReference>
<dbReference type="PANTHER" id="PTHR30146:SF149">
    <property type="entry name" value="HTH-TYPE TRANSCRIPTIONAL REGULATOR EBGR"/>
    <property type="match status" value="1"/>
</dbReference>
<dbReference type="EMBL" id="SLUK01000010">
    <property type="protein sequence ID" value="TCL42463.1"/>
    <property type="molecule type" value="Genomic_DNA"/>
</dbReference>
<gene>
    <name evidence="5" type="ORF">EDD78_11089</name>
</gene>
<keyword evidence="6" id="KW-1185">Reference proteome</keyword>
<organism evidence="5 6">
    <name type="scientific">Harryflintia acetispora</name>
    <dbReference type="NCBI Taxonomy" id="1849041"/>
    <lineage>
        <taxon>Bacteria</taxon>
        <taxon>Bacillati</taxon>
        <taxon>Bacillota</taxon>
        <taxon>Clostridia</taxon>
        <taxon>Eubacteriales</taxon>
        <taxon>Oscillospiraceae</taxon>
        <taxon>Harryflintia</taxon>
    </lineage>
</organism>
<keyword evidence="1" id="KW-0805">Transcription regulation</keyword>
<accession>A0A9X8Y7L4</accession>
<evidence type="ECO:0000256" key="3">
    <source>
        <dbReference type="ARBA" id="ARBA00023163"/>
    </source>
</evidence>
<keyword evidence="2" id="KW-0238">DNA-binding</keyword>
<dbReference type="SMART" id="SM00354">
    <property type="entry name" value="HTH_LACI"/>
    <property type="match status" value="1"/>
</dbReference>
<comment type="caution">
    <text evidence="5">The sequence shown here is derived from an EMBL/GenBank/DDBJ whole genome shotgun (WGS) entry which is preliminary data.</text>
</comment>
<dbReference type="PROSITE" id="PS50932">
    <property type="entry name" value="HTH_LACI_2"/>
    <property type="match status" value="1"/>
</dbReference>
<dbReference type="PROSITE" id="PS00356">
    <property type="entry name" value="HTH_LACI_1"/>
    <property type="match status" value="1"/>
</dbReference>
<dbReference type="Proteomes" id="UP000294682">
    <property type="component" value="Unassembled WGS sequence"/>
</dbReference>
<keyword evidence="3" id="KW-0804">Transcription</keyword>
<reference evidence="5 6" key="1">
    <citation type="submission" date="2019-03" db="EMBL/GenBank/DDBJ databases">
        <title>Genomic Encyclopedia of Type Strains, Phase IV (KMG-IV): sequencing the most valuable type-strain genomes for metagenomic binning, comparative biology and taxonomic classification.</title>
        <authorList>
            <person name="Goeker M."/>
        </authorList>
    </citation>
    <scope>NUCLEOTIDE SEQUENCE [LARGE SCALE GENOMIC DNA]</scope>
    <source>
        <strain evidence="5 6">DSM 100433</strain>
    </source>
</reference>
<evidence type="ECO:0000256" key="1">
    <source>
        <dbReference type="ARBA" id="ARBA00023015"/>
    </source>
</evidence>
<feature type="domain" description="HTH lacI-type" evidence="4">
    <location>
        <begin position="2"/>
        <end position="58"/>
    </location>
</feature>
<protein>
    <submittedName>
        <fullName evidence="5">LacI family transcriptional regulator</fullName>
    </submittedName>
</protein>
<dbReference type="InterPro" id="IPR028082">
    <property type="entry name" value="Peripla_BP_I"/>
</dbReference>
<dbReference type="Pfam" id="PF13377">
    <property type="entry name" value="Peripla_BP_3"/>
    <property type="match status" value="1"/>
</dbReference>
<dbReference type="GO" id="GO:0003700">
    <property type="term" value="F:DNA-binding transcription factor activity"/>
    <property type="evidence" value="ECO:0007669"/>
    <property type="project" value="TreeGrafter"/>
</dbReference>
<sequence length="336" mass="37611">MPNIRDVAARAGVSIATVSRILSEDTTYRTRPETRERVYQAVHELGYQYRYITRDPKVGAPSSKRIGCVLAETVEKYSDPYFTSILSALENRMIEHGYVISAIRNLKDLMNPKVLEETFSQGLCGLVLMEQLPDEMYAYIKEYVPYIVGCDTQYPELDNVGVDNFRACFTAFSYLLDRGYRRICYMGGASLERSFHETIPASAIHLALSLRGIPFDPDLIVYCGWDLENCAEETRRMLDSAHPPDAFFAGSDSMASVILNQAHNMGRKVPDEVGVVGINNTSFSAYTIPPLTTISIPTQDIGIATADRLVARMNGDTSNWHDLVFSTELIVRASTR</sequence>
<dbReference type="RefSeq" id="WP_079699956.1">
    <property type="nucleotide sequence ID" value="NZ_JADNAH010000033.1"/>
</dbReference>
<dbReference type="CDD" id="cd06267">
    <property type="entry name" value="PBP1_LacI_sugar_binding-like"/>
    <property type="match status" value="1"/>
</dbReference>
<evidence type="ECO:0000313" key="5">
    <source>
        <dbReference type="EMBL" id="TCL42463.1"/>
    </source>
</evidence>
<dbReference type="PANTHER" id="PTHR30146">
    <property type="entry name" value="LACI-RELATED TRANSCRIPTIONAL REPRESSOR"/>
    <property type="match status" value="1"/>
</dbReference>
<proteinExistence type="predicted"/>
<name>A0A9X8Y7L4_9FIRM</name>
<dbReference type="CDD" id="cd01392">
    <property type="entry name" value="HTH_LacI"/>
    <property type="match status" value="1"/>
</dbReference>
<dbReference type="Gene3D" id="1.10.260.40">
    <property type="entry name" value="lambda repressor-like DNA-binding domains"/>
    <property type="match status" value="1"/>
</dbReference>
<dbReference type="SUPFAM" id="SSF47413">
    <property type="entry name" value="lambda repressor-like DNA-binding domains"/>
    <property type="match status" value="1"/>
</dbReference>
<evidence type="ECO:0000259" key="4">
    <source>
        <dbReference type="PROSITE" id="PS50932"/>
    </source>
</evidence>
<dbReference type="InterPro" id="IPR010982">
    <property type="entry name" value="Lambda_DNA-bd_dom_sf"/>
</dbReference>
<evidence type="ECO:0000313" key="6">
    <source>
        <dbReference type="Proteomes" id="UP000294682"/>
    </source>
</evidence>
<evidence type="ECO:0000256" key="2">
    <source>
        <dbReference type="ARBA" id="ARBA00023125"/>
    </source>
</evidence>
<dbReference type="InterPro" id="IPR046335">
    <property type="entry name" value="LacI/GalR-like_sensor"/>
</dbReference>